<gene>
    <name evidence="2" type="ORF">GKC30_01375</name>
</gene>
<evidence type="ECO:0000313" key="2">
    <source>
        <dbReference type="EMBL" id="MUM76279.1"/>
    </source>
</evidence>
<dbReference type="Pfam" id="PF01973">
    <property type="entry name" value="MptE-like"/>
    <property type="match status" value="1"/>
</dbReference>
<dbReference type="PANTHER" id="PTHR41786:SF1">
    <property type="entry name" value="6-HYDROXYMETHYLPTERIN DIPHOSPHOKINASE MPTE-LIKE DOMAIN-CONTAINING PROTEIN"/>
    <property type="match status" value="1"/>
</dbReference>
<dbReference type="InterPro" id="IPR002826">
    <property type="entry name" value="MptE-like"/>
</dbReference>
<protein>
    <submittedName>
        <fullName evidence="2">DUF115 domain-containing protein</fullName>
    </submittedName>
</protein>
<sequence length="593" mass="66767">MTAYPFLKDNIEYLQAKGHPVFQWLSTHPFGEEALLNNLFINEYGIHDWRMESGKGMFESLPPVGLYSSWTEGDKPDTSATFIVGCNLGYGVNHVLKNTPDSHKVMLLEPRPEMLLACLGQTDYRPFFEARKFHILMPDERYVHEVVKNLDLQFVYGQIHLKGDLPSQQLGPEYARWTTWMRNKLENFSLELTTLRFRQDVMVGNEVRNFRRAMAEGSIRGLEGRAAGLGGVILGAGPSLEKSAARLRDNPGQALYTCALQTVPALQALGIRPHFCVAIDYDVSMLNIFSRLDPDFVQDIPLIYSTKVQPEAVARYAGPTFPLWTVGGMGTYVMKDHELVIDAGGNVSVTLSRLLRWMGVSHMVLVGQDYAWIGNRSHAAGHHGHTTNMTRRSFHQTTRNMEGEEILTTVQYMTAKRELEEDLKQSPVPVFNVYGGGVPIEGTRVVDLETAYVEGLFASAPGGVMRFMAELAASRGTMVPMRFEPRGPAWSTSLRNIEKHLGKLFRNLGANQTAVHEAMGRVEIFLNQDPLYTPYLYNELVDLAGLTRAKKRYAQRDYPEFRRIMRCVLKKVREIDRLVCLADANSDKGQAVA</sequence>
<keyword evidence="3" id="KW-1185">Reference proteome</keyword>
<proteinExistence type="predicted"/>
<evidence type="ECO:0000259" key="1">
    <source>
        <dbReference type="Pfam" id="PF01973"/>
    </source>
</evidence>
<reference evidence="2 3" key="1">
    <citation type="submission" date="2019-11" db="EMBL/GenBank/DDBJ databases">
        <title>Pseudodesulfovibrio alkaliphilus, sp. nov., an alkaliphilic sulfate-reducing bacteria from mud volcano of Taman peninsula, Russia.</title>
        <authorList>
            <person name="Frolova A."/>
            <person name="Merkel A.Y."/>
            <person name="Slobodkin A.I."/>
        </authorList>
    </citation>
    <scope>NUCLEOTIDE SEQUENCE [LARGE SCALE GENOMIC DNA]</scope>
    <source>
        <strain evidence="2 3">F-1</strain>
    </source>
</reference>
<dbReference type="EMBL" id="WODC01000001">
    <property type="protein sequence ID" value="MUM76279.1"/>
    <property type="molecule type" value="Genomic_DNA"/>
</dbReference>
<feature type="domain" description="6-hydroxymethylpterin diphosphokinase MptE-like" evidence="1">
    <location>
        <begin position="229"/>
        <end position="373"/>
    </location>
</feature>
<name>A0A7K1KJP5_9BACT</name>
<dbReference type="Proteomes" id="UP000461162">
    <property type="component" value="Unassembled WGS sequence"/>
</dbReference>
<dbReference type="RefSeq" id="WP_155931755.1">
    <property type="nucleotide sequence ID" value="NZ_WODC01000001.1"/>
</dbReference>
<dbReference type="PANTHER" id="PTHR41786">
    <property type="entry name" value="MOTILITY ACCESSORY FACTOR MAF"/>
    <property type="match status" value="1"/>
</dbReference>
<comment type="caution">
    <text evidence="2">The sequence shown here is derived from an EMBL/GenBank/DDBJ whole genome shotgun (WGS) entry which is preliminary data.</text>
</comment>
<evidence type="ECO:0000313" key="3">
    <source>
        <dbReference type="Proteomes" id="UP000461162"/>
    </source>
</evidence>
<organism evidence="2 3">
    <name type="scientific">Pseudodesulfovibrio alkaliphilus</name>
    <dbReference type="NCBI Taxonomy" id="2661613"/>
    <lineage>
        <taxon>Bacteria</taxon>
        <taxon>Pseudomonadati</taxon>
        <taxon>Thermodesulfobacteriota</taxon>
        <taxon>Desulfovibrionia</taxon>
        <taxon>Desulfovibrionales</taxon>
        <taxon>Desulfovibrionaceae</taxon>
    </lineage>
</organism>
<dbReference type="AlphaFoldDB" id="A0A7K1KJP5"/>
<accession>A0A7K1KJP5</accession>